<dbReference type="GO" id="GO:0030979">
    <property type="term" value="P:alpha-glucan biosynthetic process"/>
    <property type="evidence" value="ECO:0007669"/>
    <property type="project" value="UniProtKB-UniRule"/>
</dbReference>
<dbReference type="InterPro" id="IPR006047">
    <property type="entry name" value="GH13_cat_dom"/>
</dbReference>
<dbReference type="PANTHER" id="PTHR47786">
    <property type="entry name" value="ALPHA-1,4-GLUCAN:MALTOSE-1-PHOSPHATE MALTOSYLTRANSFERASE"/>
    <property type="match status" value="1"/>
</dbReference>
<dbReference type="OrthoDB" id="9805159at2"/>
<comment type="subunit">
    <text evidence="1 6">Homodimer.</text>
</comment>
<evidence type="ECO:0000256" key="5">
    <source>
        <dbReference type="ARBA" id="ARBA00048735"/>
    </source>
</evidence>
<dbReference type="SUPFAM" id="SSF51445">
    <property type="entry name" value="(Trans)glycosidases"/>
    <property type="match status" value="1"/>
</dbReference>
<dbReference type="eggNOG" id="COG0366">
    <property type="taxonomic scope" value="Bacteria"/>
</dbReference>
<feature type="binding site" evidence="6">
    <location>
        <position position="252"/>
    </location>
    <ligand>
        <name>alpha-maltose 1-phosphate</name>
        <dbReference type="ChEBI" id="CHEBI:63576"/>
    </ligand>
</feature>
<feature type="binding site" evidence="6">
    <location>
        <position position="312"/>
    </location>
    <ligand>
        <name>alpha-maltose 1-phosphate</name>
        <dbReference type="ChEBI" id="CHEBI:63576"/>
    </ligand>
</feature>
<proteinExistence type="inferred from homology"/>
<dbReference type="STRING" id="118168.MC7420_4761"/>
<dbReference type="InterPro" id="IPR017853">
    <property type="entry name" value="GH"/>
</dbReference>
<dbReference type="AlphaFoldDB" id="B4VP53"/>
<evidence type="ECO:0000256" key="6">
    <source>
        <dbReference type="HAMAP-Rule" id="MF_02124"/>
    </source>
</evidence>
<feature type="binding site" evidence="6">
    <location>
        <position position="347"/>
    </location>
    <ligand>
        <name>alpha-maltose 1-phosphate</name>
        <dbReference type="ChEBI" id="CHEBI:63576"/>
    </ligand>
</feature>
<comment type="catalytic activity">
    <reaction evidence="5 6">
        <text>alpha-maltose 1-phosphate + [(1-&gt;4)-alpha-D-glucosyl](n) = [(1-&gt;4)-alpha-D-glucosyl](n+2) + phosphate</text>
        <dbReference type="Rhea" id="RHEA:42692"/>
        <dbReference type="Rhea" id="RHEA-COMP:9584"/>
        <dbReference type="Rhea" id="RHEA-COMP:10183"/>
        <dbReference type="ChEBI" id="CHEBI:15444"/>
        <dbReference type="ChEBI" id="CHEBI:43474"/>
        <dbReference type="ChEBI" id="CHEBI:63576"/>
        <dbReference type="EC" id="2.4.99.16"/>
    </reaction>
</comment>
<evidence type="ECO:0000259" key="7">
    <source>
        <dbReference type="SMART" id="SM00642"/>
    </source>
</evidence>
<feature type="domain" description="Glycosyl hydrolase family 13 catalytic" evidence="7">
    <location>
        <begin position="201"/>
        <end position="550"/>
    </location>
</feature>
<comment type="similarity">
    <text evidence="6">Belongs to the glycosyl hydrolase 13 family. GlgE subfamily.</text>
</comment>
<feature type="binding site" evidence="6">
    <location>
        <position position="384"/>
    </location>
    <ligand>
        <name>alpha-maltose 1-phosphate</name>
        <dbReference type="ChEBI" id="CHEBI:63576"/>
    </ligand>
</feature>
<evidence type="ECO:0000256" key="1">
    <source>
        <dbReference type="ARBA" id="ARBA00011738"/>
    </source>
</evidence>
<dbReference type="HAMAP" id="MF_02124">
    <property type="entry name" value="GlgE"/>
    <property type="match status" value="1"/>
</dbReference>
<feature type="active site" description="Proton donor" evidence="6">
    <location>
        <position position="412"/>
    </location>
</feature>
<feature type="site" description="Transition state stabilizer" evidence="6">
    <location>
        <position position="470"/>
    </location>
</feature>
<dbReference type="SUPFAM" id="SSF51011">
    <property type="entry name" value="Glycosyl hydrolase domain"/>
    <property type="match status" value="1"/>
</dbReference>
<dbReference type="HOGENOM" id="CLU_015798_0_0_3"/>
<organism evidence="8 9">
    <name type="scientific">Coleofasciculus chthonoplastes PCC 7420</name>
    <dbReference type="NCBI Taxonomy" id="118168"/>
    <lineage>
        <taxon>Bacteria</taxon>
        <taxon>Bacillati</taxon>
        <taxon>Cyanobacteriota</taxon>
        <taxon>Cyanophyceae</taxon>
        <taxon>Coleofasciculales</taxon>
        <taxon>Coleofasciculaceae</taxon>
        <taxon>Coleofasciculus</taxon>
    </lineage>
</organism>
<dbReference type="InterPro" id="IPR026585">
    <property type="entry name" value="GlgE"/>
</dbReference>
<evidence type="ECO:0000256" key="3">
    <source>
        <dbReference type="ARBA" id="ARBA00022679"/>
    </source>
</evidence>
<dbReference type="SMART" id="SM00642">
    <property type="entry name" value="Aamy"/>
    <property type="match status" value="1"/>
</dbReference>
<evidence type="ECO:0000313" key="8">
    <source>
        <dbReference type="EMBL" id="EDX76505.1"/>
    </source>
</evidence>
<feature type="active site" description="Nucleophile" evidence="6">
    <location>
        <position position="383"/>
    </location>
</feature>
<dbReference type="InterPro" id="IPR013783">
    <property type="entry name" value="Ig-like_fold"/>
</dbReference>
<dbReference type="EC" id="2.4.99.16" evidence="6"/>
<dbReference type="Pfam" id="PF00128">
    <property type="entry name" value="Alpha-amylase"/>
    <property type="match status" value="1"/>
</dbReference>
<gene>
    <name evidence="6" type="primary">glgE</name>
    <name evidence="8" type="ORF">MC7420_4761</name>
</gene>
<comment type="function">
    <text evidence="6">Maltosyltransferase that uses maltose 1-phosphate (M1P) as the sugar donor to elongate linear or branched alpha-(1-&gt;4)-glucans. Is involved in a branched alpha-glucan biosynthetic pathway from trehalose, together with TreS, Mak and GlgB.</text>
</comment>
<dbReference type="Gene3D" id="3.20.20.80">
    <property type="entry name" value="Glycosidases"/>
    <property type="match status" value="1"/>
</dbReference>
<dbReference type="EMBL" id="DS989846">
    <property type="protein sequence ID" value="EDX76505.1"/>
    <property type="molecule type" value="Genomic_DNA"/>
</dbReference>
<keyword evidence="4 6" id="KW-0119">Carbohydrate metabolism</keyword>
<protein>
    <recommendedName>
        <fullName evidence="6">Alpha-1,4-glucan:maltose-1-phosphate maltosyltransferase</fullName>
        <shortName evidence="6">GMPMT</shortName>
        <ecNumber evidence="6">2.4.99.16</ecNumber>
    </recommendedName>
    <alternativeName>
        <fullName evidence="6">(1-&gt;4)-alpha-D-glucan:maltose-1-phosphate alpha-D-maltosyltransferase</fullName>
    </alternativeName>
</protein>
<feature type="binding site" evidence="6">
    <location>
        <begin position="525"/>
        <end position="526"/>
    </location>
    <ligand>
        <name>alpha-maltose 1-phosphate</name>
        <dbReference type="ChEBI" id="CHEBI:63576"/>
    </ligand>
</feature>
<sequence>MLPLPEEGRRRVQIEGVLPQVDGGRFAIKRTVGERVHVEVDMFCDSHDAVSGVILYRPQKSQTWFEVPLSPTVNDRWQGEFTVSEMGDYVYTIMGWADHFKSWQRDMTKKLAAEQDVSVDLLIGANLVEEAVKRASGDDAAQLKTWVATLRSQDVAQPILGDKAISPELATLMAKYPDRKFASTYHKELKIIVDRERAKFSTWYEMFPRSGGEPGKHGTFKDAQARLPYIASMGFDVLYLPPIHPIGKQYRKGKNNTNVAEPDDVGVPWGIGAAEGGHKAVHPQLGTMADFEDFVAKAAEHGLEIALDLAFQCSPDHPYVKENPQWFRSRPDGTIQYAENPPKKYQDIYPIDFETPDWQNLWQELRSVMLFWIEKGVRIFRVDNPHTKAFDFWEWVIADLRQTYPDLIYLSESFTRPKVMYRLAKLGFTQSYTYFTWRNSKWEMTQYLTELTQTPAYDIFRPNFWPNTPDILHEFIQHGGRPACIIRLVLAATLTANYGIYGPAFEVCENRALKPGSEEYLNSEKYQIREWDLDSPYTIKDLISRVNFARREHPALQSNGSLRFHHTDNHHIICYSKQTDDCKDVILMVVSFDPQWMQAGFIDLPLESLGIDPYREYYLHDLLSDTHYTWFGGHNYVELNPQDIPAHVFWVRQ</sequence>
<keyword evidence="2 6" id="KW-0328">Glycosyltransferase</keyword>
<accession>B4VP53</accession>
<dbReference type="InterPro" id="IPR013780">
    <property type="entry name" value="Glyco_hydro_b"/>
</dbReference>
<dbReference type="Pfam" id="PF21702">
    <property type="entry name" value="GLGE_C"/>
    <property type="match status" value="1"/>
</dbReference>
<dbReference type="GO" id="GO:0004553">
    <property type="term" value="F:hydrolase activity, hydrolyzing O-glycosyl compounds"/>
    <property type="evidence" value="ECO:0007669"/>
    <property type="project" value="InterPro"/>
</dbReference>
<dbReference type="Gene3D" id="2.60.40.1180">
    <property type="entry name" value="Golgi alpha-mannosidase II"/>
    <property type="match status" value="1"/>
</dbReference>
<dbReference type="InterPro" id="IPR049171">
    <property type="entry name" value="GLGE_C"/>
</dbReference>
<dbReference type="Proteomes" id="UP000003835">
    <property type="component" value="Unassembled WGS sequence"/>
</dbReference>
<dbReference type="Gene3D" id="2.60.40.10">
    <property type="entry name" value="Immunoglobulins"/>
    <property type="match status" value="1"/>
</dbReference>
<keyword evidence="3 6" id="KW-0808">Transferase</keyword>
<evidence type="ECO:0000256" key="4">
    <source>
        <dbReference type="ARBA" id="ARBA00023277"/>
    </source>
</evidence>
<name>B4VP53_9CYAN</name>
<keyword evidence="9" id="KW-1185">Reference proteome</keyword>
<reference evidence="8 9" key="1">
    <citation type="submission" date="2008-07" db="EMBL/GenBank/DDBJ databases">
        <authorList>
            <person name="Tandeau de Marsac N."/>
            <person name="Ferriera S."/>
            <person name="Johnson J."/>
            <person name="Kravitz S."/>
            <person name="Beeson K."/>
            <person name="Sutton G."/>
            <person name="Rogers Y.-H."/>
            <person name="Friedman R."/>
            <person name="Frazier M."/>
            <person name="Venter J.C."/>
        </authorList>
    </citation>
    <scope>NUCLEOTIDE SEQUENCE [LARGE SCALE GENOMIC DNA]</scope>
    <source>
        <strain evidence="8 9">PCC 7420</strain>
    </source>
</reference>
<evidence type="ECO:0000256" key="2">
    <source>
        <dbReference type="ARBA" id="ARBA00022676"/>
    </source>
</evidence>
<dbReference type="CDD" id="cd11344">
    <property type="entry name" value="AmyAc_GlgE_like"/>
    <property type="match status" value="1"/>
</dbReference>
<dbReference type="Gene3D" id="1.20.58.80">
    <property type="entry name" value="Phosphotransferase system, lactose/cellobiose-type IIA subunit"/>
    <property type="match status" value="1"/>
</dbReference>
<dbReference type="GO" id="GO:0016758">
    <property type="term" value="F:hexosyltransferase activity"/>
    <property type="evidence" value="ECO:0007669"/>
    <property type="project" value="UniProtKB-UniRule"/>
</dbReference>
<evidence type="ECO:0000313" key="9">
    <source>
        <dbReference type="Proteomes" id="UP000003835"/>
    </source>
</evidence>
<dbReference type="RefSeq" id="WP_006100233.1">
    <property type="nucleotide sequence ID" value="NZ_DS989846.1"/>
</dbReference>
<dbReference type="Pfam" id="PF11896">
    <property type="entry name" value="GlgE_dom_N_S"/>
    <property type="match status" value="1"/>
</dbReference>
<dbReference type="PANTHER" id="PTHR47786:SF2">
    <property type="entry name" value="GLYCOSYL HYDROLASE FAMILY 13 CATALYTIC DOMAIN-CONTAINING PROTEIN"/>
    <property type="match status" value="1"/>
</dbReference>
<dbReference type="InterPro" id="IPR021828">
    <property type="entry name" value="GlgE_dom_N/S"/>
</dbReference>